<comment type="caution">
    <text evidence="2">The sequence shown here is derived from an EMBL/GenBank/DDBJ whole genome shotgun (WGS) entry which is preliminary data.</text>
</comment>
<name>A0A401SZK3_CHIPU</name>
<reference evidence="2 3" key="1">
    <citation type="journal article" date="2018" name="Nat. Ecol. Evol.">
        <title>Shark genomes provide insights into elasmobranch evolution and the origin of vertebrates.</title>
        <authorList>
            <person name="Hara Y"/>
            <person name="Yamaguchi K"/>
            <person name="Onimaru K"/>
            <person name="Kadota M"/>
            <person name="Koyanagi M"/>
            <person name="Keeley SD"/>
            <person name="Tatsumi K"/>
            <person name="Tanaka K"/>
            <person name="Motone F"/>
            <person name="Kageyama Y"/>
            <person name="Nozu R"/>
            <person name="Adachi N"/>
            <person name="Nishimura O"/>
            <person name="Nakagawa R"/>
            <person name="Tanegashima C"/>
            <person name="Kiyatake I"/>
            <person name="Matsumoto R"/>
            <person name="Murakumo K"/>
            <person name="Nishida K"/>
            <person name="Terakita A"/>
            <person name="Kuratani S"/>
            <person name="Sato K"/>
            <person name="Hyodo S Kuraku.S."/>
        </authorList>
    </citation>
    <scope>NUCLEOTIDE SEQUENCE [LARGE SCALE GENOMIC DNA]</scope>
</reference>
<evidence type="ECO:0000313" key="2">
    <source>
        <dbReference type="EMBL" id="GCC35816.1"/>
    </source>
</evidence>
<organism evidence="2 3">
    <name type="scientific">Chiloscyllium punctatum</name>
    <name type="common">Brownbanded bambooshark</name>
    <name type="synonym">Hemiscyllium punctatum</name>
    <dbReference type="NCBI Taxonomy" id="137246"/>
    <lineage>
        <taxon>Eukaryota</taxon>
        <taxon>Metazoa</taxon>
        <taxon>Chordata</taxon>
        <taxon>Craniata</taxon>
        <taxon>Vertebrata</taxon>
        <taxon>Chondrichthyes</taxon>
        <taxon>Elasmobranchii</taxon>
        <taxon>Galeomorphii</taxon>
        <taxon>Galeoidea</taxon>
        <taxon>Orectolobiformes</taxon>
        <taxon>Hemiscylliidae</taxon>
        <taxon>Chiloscyllium</taxon>
    </lineage>
</organism>
<protein>
    <submittedName>
        <fullName evidence="2">Uncharacterized protein</fullName>
    </submittedName>
</protein>
<sequence length="80" mass="9000">MLLSAQTESWSFSTIFPRRNAVYLGVSEKIALVVNYLNAELEVSKICGLVRFTTSEMSQSKKPRLPTTKQKPATQCKYAI</sequence>
<evidence type="ECO:0000313" key="3">
    <source>
        <dbReference type="Proteomes" id="UP000287033"/>
    </source>
</evidence>
<accession>A0A401SZK3</accession>
<gene>
    <name evidence="2" type="ORF">chiPu_0014304</name>
</gene>
<dbReference type="AlphaFoldDB" id="A0A401SZK3"/>
<proteinExistence type="predicted"/>
<dbReference type="Proteomes" id="UP000287033">
    <property type="component" value="Unassembled WGS sequence"/>
</dbReference>
<dbReference type="EMBL" id="BEZZ01000746">
    <property type="protein sequence ID" value="GCC35816.1"/>
    <property type="molecule type" value="Genomic_DNA"/>
</dbReference>
<keyword evidence="3" id="KW-1185">Reference proteome</keyword>
<feature type="region of interest" description="Disordered" evidence="1">
    <location>
        <begin position="58"/>
        <end position="80"/>
    </location>
</feature>
<evidence type="ECO:0000256" key="1">
    <source>
        <dbReference type="SAM" id="MobiDB-lite"/>
    </source>
</evidence>